<dbReference type="Proteomes" id="UP000031473">
    <property type="component" value="Unassembled WGS sequence"/>
</dbReference>
<dbReference type="AlphaFoldDB" id="A0A0C1D9R1"/>
<dbReference type="InterPro" id="IPR001387">
    <property type="entry name" value="Cro/C1-type_HTH"/>
</dbReference>
<evidence type="ECO:0000313" key="2">
    <source>
        <dbReference type="EMBL" id="KIA90635.1"/>
    </source>
</evidence>
<proteinExistence type="predicted"/>
<comment type="caution">
    <text evidence="2">The sequence shown here is derived from an EMBL/GenBank/DDBJ whole genome shotgun (WGS) entry which is preliminary data.</text>
</comment>
<reference evidence="2 3" key="1">
    <citation type="submission" date="2014-10" db="EMBL/GenBank/DDBJ databases">
        <title>Kaistella jeonii genome.</title>
        <authorList>
            <person name="Clayton J.T."/>
            <person name="Newman J.D."/>
        </authorList>
    </citation>
    <scope>NUCLEOTIDE SEQUENCE [LARGE SCALE GENOMIC DNA]</scope>
    <source>
        <strain evidence="2 3">DSM 17048</strain>
    </source>
</reference>
<name>A0A0C1D9R1_9FLAO</name>
<evidence type="ECO:0000313" key="3">
    <source>
        <dbReference type="Proteomes" id="UP000031473"/>
    </source>
</evidence>
<accession>A0A0C1D9R1</accession>
<dbReference type="Pfam" id="PF13443">
    <property type="entry name" value="HTH_26"/>
    <property type="match status" value="1"/>
</dbReference>
<dbReference type="SUPFAM" id="SSF47413">
    <property type="entry name" value="lambda repressor-like DNA-binding domains"/>
    <property type="match status" value="1"/>
</dbReference>
<evidence type="ECO:0000259" key="1">
    <source>
        <dbReference type="Pfam" id="PF13443"/>
    </source>
</evidence>
<protein>
    <recommendedName>
        <fullName evidence="1">HTH cro/C1-type domain-containing protein</fullName>
    </recommendedName>
</protein>
<organism evidence="2 3">
    <name type="scientific">Kaistella jeonii</name>
    <dbReference type="NCBI Taxonomy" id="266749"/>
    <lineage>
        <taxon>Bacteria</taxon>
        <taxon>Pseudomonadati</taxon>
        <taxon>Bacteroidota</taxon>
        <taxon>Flavobacteriia</taxon>
        <taxon>Flavobacteriales</taxon>
        <taxon>Weeksellaceae</taxon>
        <taxon>Chryseobacterium group</taxon>
        <taxon>Kaistella</taxon>
    </lineage>
</organism>
<keyword evidence="3" id="KW-1185">Reference proteome</keyword>
<dbReference type="EMBL" id="JSYL01000001">
    <property type="protein sequence ID" value="KIA90635.1"/>
    <property type="molecule type" value="Genomic_DNA"/>
</dbReference>
<feature type="domain" description="HTH cro/C1-type" evidence="1">
    <location>
        <begin position="22"/>
        <end position="81"/>
    </location>
</feature>
<dbReference type="GO" id="GO:0003677">
    <property type="term" value="F:DNA binding"/>
    <property type="evidence" value="ECO:0007669"/>
    <property type="project" value="InterPro"/>
</dbReference>
<dbReference type="InterPro" id="IPR010982">
    <property type="entry name" value="Lambda_DNA-bd_dom_sf"/>
</dbReference>
<gene>
    <name evidence="2" type="ORF">OA86_01770</name>
</gene>
<sequence length="108" mass="12578">MTNARTYLKQGIHPYPHIGQFIRKKLHDLNISNTEASRRLGITTSSMHAYYKQPSLQFGIIWKLSIALNYDLLSDLMSSYPESFPVKINDKMVAMEKELEIYKSLLKR</sequence>